<dbReference type="InterPro" id="IPR044893">
    <property type="entry name" value="RNA_pol_Rpb1_clamp_domain"/>
</dbReference>
<sequence length="665" mass="74256">MSGSRHTPWRRLQGVSFGMYSAEELRKLSVKSITNPRYLDSLGNPSANGLYDLALGPADSKEVCSTCVQDFNNCSGHLGHIELPLTVYNPLLFDKLYLLLRGSCLNCHMLTCPRAVVHLLVCQLRVLEVGALQAVYELERILSRFLEENADPSAFEIQEELEQYTTKVLQNNLLGTQGAHVKNVCESRSKLIAYFWKAHMSAKRCPHCKTGRSVVRKEHNSKLTITYPAVVHRKSGQTDAEPLGIEEAQMGKRGYLTPSSAREHLFSIWKNEGFFLNYLFSGLVDVGMESRFNPSMFFLDFVVVPPSRYRPVNRLGDQMFTNGQTVNLQAVMKDVVLIRKLLALMAQEQQLPCGVAALSTDEEKDSLVAMDRSFLSTLPGQTLTDKLYNIWIRLQSHVNIVFDSEMDKLMMEKYPGIRQILEKKEGLFRKHMMGKRVDYAARSVICPDMYINTNEIGIPMVRVLGTAGCRQWCRGGLLAVQEATVAQLGWCPSLHMWEKCFGGTRGCLMASRHLHTRGPTPATSQAPAPLSLSSLPFNEGVTGEEGGKGDFLPLPLLSVPCPPPISVPWSERVLISSSPLIDFPLMDLEVSQVEVVCFLLGSHVSSHTHPPTNLSRGWARARKVYKATPPSPGRRGFRPIGRPLWPEVEAALLALTSRCLEPPRH</sequence>
<dbReference type="SUPFAM" id="SSF64484">
    <property type="entry name" value="beta and beta-prime subunits of DNA dependent RNA-polymerase"/>
    <property type="match status" value="1"/>
</dbReference>
<dbReference type="Gene3D" id="4.10.860.120">
    <property type="entry name" value="RNA polymerase II, clamp domain"/>
    <property type="match status" value="1"/>
</dbReference>
<keyword evidence="2 6" id="KW-0240">DNA-directed RNA polymerase</keyword>
<evidence type="ECO:0000256" key="3">
    <source>
        <dbReference type="ARBA" id="ARBA00022679"/>
    </source>
</evidence>
<dbReference type="GO" id="GO:0003677">
    <property type="term" value="F:DNA binding"/>
    <property type="evidence" value="ECO:0007669"/>
    <property type="project" value="InterPro"/>
</dbReference>
<dbReference type="GO" id="GO:0003899">
    <property type="term" value="F:DNA-directed RNA polymerase activity"/>
    <property type="evidence" value="ECO:0007669"/>
    <property type="project" value="UniProtKB-EC"/>
</dbReference>
<dbReference type="AlphaFoldDB" id="A0A5E4BKF0"/>
<evidence type="ECO:0000256" key="1">
    <source>
        <dbReference type="ARBA" id="ARBA00006460"/>
    </source>
</evidence>
<reference evidence="9 10" key="1">
    <citation type="submission" date="2019-04" db="EMBL/GenBank/DDBJ databases">
        <authorList>
            <person name="Alioto T."/>
            <person name="Alioto T."/>
        </authorList>
    </citation>
    <scope>NUCLEOTIDE SEQUENCE [LARGE SCALE GENOMIC DNA]</scope>
</reference>
<dbReference type="InterPro" id="IPR000722">
    <property type="entry name" value="RNA_pol_asu"/>
</dbReference>
<dbReference type="Pfam" id="PF00623">
    <property type="entry name" value="RNA_pol_Rpb1_2"/>
    <property type="match status" value="1"/>
</dbReference>
<evidence type="ECO:0000256" key="2">
    <source>
        <dbReference type="ARBA" id="ARBA00022478"/>
    </source>
</evidence>
<dbReference type="Gene3D" id="2.40.40.20">
    <property type="match status" value="1"/>
</dbReference>
<dbReference type="EMBL" id="CABDUW010000489">
    <property type="protein sequence ID" value="VTJ70047.1"/>
    <property type="molecule type" value="Genomic_DNA"/>
</dbReference>
<keyword evidence="5 6" id="KW-0804">Transcription</keyword>
<evidence type="ECO:0000256" key="6">
    <source>
        <dbReference type="RuleBase" id="RU004279"/>
    </source>
</evidence>
<dbReference type="SMART" id="SM00663">
    <property type="entry name" value="RPOLA_N"/>
    <property type="match status" value="1"/>
</dbReference>
<dbReference type="EMBL" id="WJEC01001134">
    <property type="protein sequence ID" value="KAF7479594.1"/>
    <property type="molecule type" value="Genomic_DNA"/>
</dbReference>
<evidence type="ECO:0000313" key="10">
    <source>
        <dbReference type="Proteomes" id="UP000335636"/>
    </source>
</evidence>
<gene>
    <name evidence="8" type="ORF">GHT09_009180</name>
    <name evidence="9" type="ORF">MONAX_5E005572</name>
</gene>
<feature type="domain" description="RNA polymerase N-terminal" evidence="7">
    <location>
        <begin position="295"/>
        <end position="515"/>
    </location>
</feature>
<dbReference type="Proteomes" id="UP000662637">
    <property type="component" value="Unassembled WGS sequence"/>
</dbReference>
<evidence type="ECO:0000313" key="8">
    <source>
        <dbReference type="EMBL" id="KAF7479594.1"/>
    </source>
</evidence>
<evidence type="ECO:0000256" key="5">
    <source>
        <dbReference type="ARBA" id="ARBA00023163"/>
    </source>
</evidence>
<dbReference type="PANTHER" id="PTHR19376:SF11">
    <property type="entry name" value="DNA-DIRECTED RNA POLYMERASE I SUBUNIT RPA1"/>
    <property type="match status" value="1"/>
</dbReference>
<keyword evidence="3 6" id="KW-0808">Transferase</keyword>
<comment type="catalytic activity">
    <reaction evidence="6">
        <text>RNA(n) + a ribonucleoside 5'-triphosphate = RNA(n+1) + diphosphate</text>
        <dbReference type="Rhea" id="RHEA:21248"/>
        <dbReference type="Rhea" id="RHEA-COMP:14527"/>
        <dbReference type="Rhea" id="RHEA-COMP:17342"/>
        <dbReference type="ChEBI" id="CHEBI:33019"/>
        <dbReference type="ChEBI" id="CHEBI:61557"/>
        <dbReference type="ChEBI" id="CHEBI:140395"/>
        <dbReference type="EC" id="2.7.7.6"/>
    </reaction>
</comment>
<keyword evidence="10" id="KW-1185">Reference proteome</keyword>
<name>A0A5E4BKF0_MARMO</name>
<evidence type="ECO:0000313" key="9">
    <source>
        <dbReference type="EMBL" id="VTJ70047.1"/>
    </source>
</evidence>
<dbReference type="EC" id="2.7.7.6" evidence="6"/>
<dbReference type="Pfam" id="PF04997">
    <property type="entry name" value="RNA_pol_Rpb1_1"/>
    <property type="match status" value="1"/>
</dbReference>
<organism evidence="9 10">
    <name type="scientific">Marmota monax</name>
    <name type="common">Woodchuck</name>
    <dbReference type="NCBI Taxonomy" id="9995"/>
    <lineage>
        <taxon>Eukaryota</taxon>
        <taxon>Metazoa</taxon>
        <taxon>Chordata</taxon>
        <taxon>Craniata</taxon>
        <taxon>Vertebrata</taxon>
        <taxon>Euteleostomi</taxon>
        <taxon>Mammalia</taxon>
        <taxon>Eutheria</taxon>
        <taxon>Euarchontoglires</taxon>
        <taxon>Glires</taxon>
        <taxon>Rodentia</taxon>
        <taxon>Sciuromorpha</taxon>
        <taxon>Sciuridae</taxon>
        <taxon>Xerinae</taxon>
        <taxon>Marmotini</taxon>
        <taxon>Marmota</taxon>
    </lineage>
</organism>
<comment type="similarity">
    <text evidence="1 6">Belongs to the RNA polymerase beta' chain family.</text>
</comment>
<proteinExistence type="inferred from homology"/>
<protein>
    <recommendedName>
        <fullName evidence="6">DNA-directed RNA polymerase subunit</fullName>
        <ecNumber evidence="6">2.7.7.6</ecNumber>
    </recommendedName>
</protein>
<reference evidence="8" key="2">
    <citation type="submission" date="2020-08" db="EMBL/GenBank/DDBJ databases">
        <authorList>
            <person name="Shumante A."/>
            <person name="Zimin A.V."/>
            <person name="Puiu D."/>
            <person name="Salzberg S.L."/>
        </authorList>
    </citation>
    <scope>NUCLEOTIDE SEQUENCE</scope>
    <source>
        <strain evidence="8">WC2-LM</strain>
        <tissue evidence="8">Liver</tissue>
    </source>
</reference>
<dbReference type="FunFam" id="4.10.860.120:FF:000006">
    <property type="entry name" value="DNA-directed RNA polymerase subunit"/>
    <property type="match status" value="1"/>
</dbReference>
<accession>A0A5E4BKF0</accession>
<evidence type="ECO:0000256" key="4">
    <source>
        <dbReference type="ARBA" id="ARBA00022695"/>
    </source>
</evidence>
<comment type="function">
    <text evidence="6">DNA-dependent RNA polymerase catalyzes the transcription of DNA into RNA using the four ribonucleoside triphosphates as substrates.</text>
</comment>
<evidence type="ECO:0000259" key="7">
    <source>
        <dbReference type="SMART" id="SM00663"/>
    </source>
</evidence>
<dbReference type="GO" id="GO:0005736">
    <property type="term" value="C:RNA polymerase I complex"/>
    <property type="evidence" value="ECO:0007669"/>
    <property type="project" value="TreeGrafter"/>
</dbReference>
<dbReference type="PANTHER" id="PTHR19376">
    <property type="entry name" value="DNA-DIRECTED RNA POLYMERASE"/>
    <property type="match status" value="1"/>
</dbReference>
<dbReference type="InterPro" id="IPR045867">
    <property type="entry name" value="DNA-dir_RpoC_beta_prime"/>
</dbReference>
<dbReference type="GO" id="GO:0006351">
    <property type="term" value="P:DNA-templated transcription"/>
    <property type="evidence" value="ECO:0007669"/>
    <property type="project" value="InterPro"/>
</dbReference>
<keyword evidence="4 6" id="KW-0548">Nucleotidyltransferase</keyword>
<dbReference type="InterPro" id="IPR007080">
    <property type="entry name" value="RNA_pol_Rpb1_1"/>
</dbReference>
<dbReference type="InterPro" id="IPR006592">
    <property type="entry name" value="RNA_pol_N"/>
</dbReference>
<dbReference type="Proteomes" id="UP000335636">
    <property type="component" value="Unassembled WGS sequence"/>
</dbReference>